<dbReference type="NCBIfam" id="TIGR00571">
    <property type="entry name" value="dam"/>
    <property type="match status" value="1"/>
</dbReference>
<dbReference type="InterPro" id="IPR023095">
    <property type="entry name" value="Ade_MeTrfase_dom_2"/>
</dbReference>
<keyword evidence="3 7" id="KW-0489">Methyltransferase</keyword>
<dbReference type="InterPro" id="IPR002052">
    <property type="entry name" value="DNA_methylase_N6_adenine_CS"/>
</dbReference>
<dbReference type="PIRSF" id="PIRSF000398">
    <property type="entry name" value="M_m6A_EcoRV"/>
    <property type="match status" value="1"/>
</dbReference>
<dbReference type="SUPFAM" id="SSF53335">
    <property type="entry name" value="S-adenosyl-L-methionine-dependent methyltransferases"/>
    <property type="match status" value="1"/>
</dbReference>
<evidence type="ECO:0000256" key="1">
    <source>
        <dbReference type="ARBA" id="ARBA00006594"/>
    </source>
</evidence>
<dbReference type="GO" id="GO:0009307">
    <property type="term" value="P:DNA restriction-modification system"/>
    <property type="evidence" value="ECO:0007669"/>
    <property type="project" value="InterPro"/>
</dbReference>
<evidence type="ECO:0000313" key="9">
    <source>
        <dbReference type="Proteomes" id="UP000265691"/>
    </source>
</evidence>
<dbReference type="PRINTS" id="PR00505">
    <property type="entry name" value="D12N6MTFRASE"/>
</dbReference>
<evidence type="ECO:0000256" key="7">
    <source>
        <dbReference type="RuleBase" id="RU361257"/>
    </source>
</evidence>
<evidence type="ECO:0000256" key="5">
    <source>
        <dbReference type="ARBA" id="ARBA00022691"/>
    </source>
</evidence>
<dbReference type="GO" id="GO:0009007">
    <property type="term" value="F:site-specific DNA-methyltransferase (adenine-specific) activity"/>
    <property type="evidence" value="ECO:0007669"/>
    <property type="project" value="UniProtKB-UniRule"/>
</dbReference>
<protein>
    <recommendedName>
        <fullName evidence="2 7">Site-specific DNA-methyltransferase (adenine-specific)</fullName>
        <ecNumber evidence="2 7">2.1.1.72</ecNumber>
    </recommendedName>
</protein>
<evidence type="ECO:0000313" key="8">
    <source>
        <dbReference type="EMBL" id="RIY31150.1"/>
    </source>
</evidence>
<organism evidence="8 9">
    <name type="scientific">Psittacicella hinzii</name>
    <dbReference type="NCBI Taxonomy" id="2028575"/>
    <lineage>
        <taxon>Bacteria</taxon>
        <taxon>Pseudomonadati</taxon>
        <taxon>Pseudomonadota</taxon>
        <taxon>Gammaproteobacteria</taxon>
        <taxon>Pasteurellales</taxon>
        <taxon>Psittacicellaceae</taxon>
        <taxon>Psittacicella</taxon>
    </lineage>
</organism>
<dbReference type="EC" id="2.1.1.72" evidence="2 7"/>
<dbReference type="PANTHER" id="PTHR30481:SF3">
    <property type="entry name" value="DNA ADENINE METHYLASE"/>
    <property type="match status" value="1"/>
</dbReference>
<keyword evidence="9" id="KW-1185">Reference proteome</keyword>
<reference evidence="8 9" key="1">
    <citation type="submission" date="2017-08" db="EMBL/GenBank/DDBJ databases">
        <title>Reclassification of Bisgaard taxon 37 and 44.</title>
        <authorList>
            <person name="Christensen H."/>
        </authorList>
    </citation>
    <scope>NUCLEOTIDE SEQUENCE [LARGE SCALE GENOMIC DNA]</scope>
    <source>
        <strain evidence="8 9">B96_3</strain>
    </source>
</reference>
<comment type="catalytic activity">
    <reaction evidence="6 7">
        <text>a 2'-deoxyadenosine in DNA + S-adenosyl-L-methionine = an N(6)-methyl-2'-deoxyadenosine in DNA + S-adenosyl-L-homocysteine + H(+)</text>
        <dbReference type="Rhea" id="RHEA:15197"/>
        <dbReference type="Rhea" id="RHEA-COMP:12418"/>
        <dbReference type="Rhea" id="RHEA-COMP:12419"/>
        <dbReference type="ChEBI" id="CHEBI:15378"/>
        <dbReference type="ChEBI" id="CHEBI:57856"/>
        <dbReference type="ChEBI" id="CHEBI:59789"/>
        <dbReference type="ChEBI" id="CHEBI:90615"/>
        <dbReference type="ChEBI" id="CHEBI:90616"/>
        <dbReference type="EC" id="2.1.1.72"/>
    </reaction>
</comment>
<accession>A0A3A1Y136</accession>
<dbReference type="PROSITE" id="PS00092">
    <property type="entry name" value="N6_MTASE"/>
    <property type="match status" value="1"/>
</dbReference>
<proteinExistence type="inferred from homology"/>
<dbReference type="Proteomes" id="UP000265691">
    <property type="component" value="Unassembled WGS sequence"/>
</dbReference>
<evidence type="ECO:0000256" key="2">
    <source>
        <dbReference type="ARBA" id="ARBA00011900"/>
    </source>
</evidence>
<keyword evidence="5 7" id="KW-0949">S-adenosyl-L-methionine</keyword>
<dbReference type="Gene3D" id="1.10.1020.10">
    <property type="entry name" value="Adenine-specific Methyltransferase, Domain 2"/>
    <property type="match status" value="1"/>
</dbReference>
<gene>
    <name evidence="8" type="ORF">CKF54_07440</name>
</gene>
<dbReference type="EMBL" id="NRHC01000124">
    <property type="protein sequence ID" value="RIY31150.1"/>
    <property type="molecule type" value="Genomic_DNA"/>
</dbReference>
<dbReference type="InterPro" id="IPR012327">
    <property type="entry name" value="MeTrfase_D12"/>
</dbReference>
<dbReference type="RefSeq" id="WP_119525726.1">
    <property type="nucleotide sequence ID" value="NZ_NRHC01000124.1"/>
</dbReference>
<dbReference type="OrthoDB" id="9805629at2"/>
<evidence type="ECO:0000256" key="4">
    <source>
        <dbReference type="ARBA" id="ARBA00022679"/>
    </source>
</evidence>
<dbReference type="GO" id="GO:0043565">
    <property type="term" value="F:sequence-specific DNA binding"/>
    <property type="evidence" value="ECO:0007669"/>
    <property type="project" value="TreeGrafter"/>
</dbReference>
<sequence>MKGRTKKIKAKPVRSPLFYVGDKYKLMPELLTLFPPQINTFYDVFCGGGSASLNVTARKFILNDLNDKVMSLHRHLHAQAPQMSEFIAHMHQLINSYGLSLSEIGTNEQITALKKEFVKTYFSRYNQTAYLKLREDYNAQKENMDLLYLLLVYGFNHMIRFNKQGDFNLPVGNVDWNKNVTTALNHYANWAVNNDIVFSPSLDFAEFIQQQEFSSGDFLYFDPPYLITFSDYNKLWSEEDELRLYALLDQLDANGIKWGLSNMLAHKQKENKFLASWAQKYKTFRIKSNYISRFDNTIKQDSIEIYVTNC</sequence>
<dbReference type="GO" id="GO:0006298">
    <property type="term" value="P:mismatch repair"/>
    <property type="evidence" value="ECO:0007669"/>
    <property type="project" value="TreeGrafter"/>
</dbReference>
<comment type="caution">
    <text evidence="8">The sequence shown here is derived from an EMBL/GenBank/DDBJ whole genome shotgun (WGS) entry which is preliminary data.</text>
</comment>
<name>A0A3A1Y136_9GAMM</name>
<keyword evidence="4 7" id="KW-0808">Transferase</keyword>
<dbReference type="GO" id="GO:0032259">
    <property type="term" value="P:methylation"/>
    <property type="evidence" value="ECO:0007669"/>
    <property type="project" value="UniProtKB-KW"/>
</dbReference>
<dbReference type="GO" id="GO:1904047">
    <property type="term" value="F:S-adenosyl-L-methionine binding"/>
    <property type="evidence" value="ECO:0007669"/>
    <property type="project" value="TreeGrafter"/>
</dbReference>
<dbReference type="AlphaFoldDB" id="A0A3A1Y136"/>
<evidence type="ECO:0000256" key="3">
    <source>
        <dbReference type="ARBA" id="ARBA00022603"/>
    </source>
</evidence>
<dbReference type="Gene3D" id="3.40.50.150">
    <property type="entry name" value="Vaccinia Virus protein VP39"/>
    <property type="match status" value="1"/>
</dbReference>
<dbReference type="Pfam" id="PF02086">
    <property type="entry name" value="MethyltransfD12"/>
    <property type="match status" value="1"/>
</dbReference>
<dbReference type="InterPro" id="IPR029063">
    <property type="entry name" value="SAM-dependent_MTases_sf"/>
</dbReference>
<dbReference type="PANTHER" id="PTHR30481">
    <property type="entry name" value="DNA ADENINE METHYLASE"/>
    <property type="match status" value="1"/>
</dbReference>
<dbReference type="InterPro" id="IPR012263">
    <property type="entry name" value="M_m6A_EcoRV"/>
</dbReference>
<evidence type="ECO:0000256" key="6">
    <source>
        <dbReference type="ARBA" id="ARBA00047942"/>
    </source>
</evidence>
<comment type="similarity">
    <text evidence="1 7">Belongs to the N(4)/N(6)-methyltransferase family.</text>
</comment>